<sequence length="193" mass="21390">MSPKQQLLCLMVIGLSITACQNTSTTSLETAVADSSLSYGPDTHRPETAKLVINTLATLYKSDIEKNLIDSFSRTFVFFEYDLNEDGRKEIFVSHTGSYFCGTGGCNLLLLSPDGKQITQFTVSRTPVIVLKERSKGWNDLLIESAGKLHLLKYDGNSYPSNPSVAPVFTMIPGDELPRLLDTEHEPFPKFSF</sequence>
<keyword evidence="3" id="KW-1185">Reference proteome</keyword>
<proteinExistence type="predicted"/>
<evidence type="ECO:0000313" key="2">
    <source>
        <dbReference type="EMBL" id="MCF1716033.1"/>
    </source>
</evidence>
<evidence type="ECO:0008006" key="4">
    <source>
        <dbReference type="Google" id="ProtNLM"/>
    </source>
</evidence>
<accession>A0ABS9BM06</accession>
<gene>
    <name evidence="2" type="ORF">L0U88_15440</name>
</gene>
<feature type="signal peptide" evidence="1">
    <location>
        <begin position="1"/>
        <end position="21"/>
    </location>
</feature>
<protein>
    <recommendedName>
        <fullName evidence="4">Lipoprotein</fullName>
    </recommendedName>
</protein>
<keyword evidence="1" id="KW-0732">Signal</keyword>
<evidence type="ECO:0000313" key="3">
    <source>
        <dbReference type="Proteomes" id="UP001200145"/>
    </source>
</evidence>
<feature type="chain" id="PRO_5045325732" description="Lipoprotein" evidence="1">
    <location>
        <begin position="22"/>
        <end position="193"/>
    </location>
</feature>
<dbReference type="RefSeq" id="WP_234866985.1">
    <property type="nucleotide sequence ID" value="NZ_JAKEVY010000004.1"/>
</dbReference>
<dbReference type="EMBL" id="JAKEVY010000004">
    <property type="protein sequence ID" value="MCF1716033.1"/>
    <property type="molecule type" value="Genomic_DNA"/>
</dbReference>
<comment type="caution">
    <text evidence="2">The sequence shown here is derived from an EMBL/GenBank/DDBJ whole genome shotgun (WGS) entry which is preliminary data.</text>
</comment>
<organism evidence="2 3">
    <name type="scientific">Flavihumibacter fluminis</name>
    <dbReference type="NCBI Taxonomy" id="2909236"/>
    <lineage>
        <taxon>Bacteria</taxon>
        <taxon>Pseudomonadati</taxon>
        <taxon>Bacteroidota</taxon>
        <taxon>Chitinophagia</taxon>
        <taxon>Chitinophagales</taxon>
        <taxon>Chitinophagaceae</taxon>
        <taxon>Flavihumibacter</taxon>
    </lineage>
</organism>
<dbReference type="PROSITE" id="PS51257">
    <property type="entry name" value="PROKAR_LIPOPROTEIN"/>
    <property type="match status" value="1"/>
</dbReference>
<name>A0ABS9BM06_9BACT</name>
<dbReference type="Proteomes" id="UP001200145">
    <property type="component" value="Unassembled WGS sequence"/>
</dbReference>
<reference evidence="2 3" key="1">
    <citation type="submission" date="2022-01" db="EMBL/GenBank/DDBJ databases">
        <title>Flavihumibacter sp. nov., isolated from sediment of a river.</title>
        <authorList>
            <person name="Liu H."/>
        </authorList>
    </citation>
    <scope>NUCLEOTIDE SEQUENCE [LARGE SCALE GENOMIC DNA]</scope>
    <source>
        <strain evidence="2 3">RY-1</strain>
    </source>
</reference>
<evidence type="ECO:0000256" key="1">
    <source>
        <dbReference type="SAM" id="SignalP"/>
    </source>
</evidence>